<dbReference type="PANTHER" id="PTHR12428:SF65">
    <property type="entry name" value="CYTOCHROME C OXIDASE ASSEMBLY PROTEIN COX18, MITOCHONDRIAL"/>
    <property type="match status" value="1"/>
</dbReference>
<sequence>MRCRCNVLYLTIKILQVASFRQLRRNSSVSSVPSWADPILRSFSEDFITQGIQFGIESIHGLGLPWESAFLVSGLILRLGTAPLYFYSEKLIAKHINARNFFTQKITEKFSEKYDLKIIKTRDNKEFSLNMDNPNVDLNVVQKMFASKVKQCLFEHRLHLGRILALKFLPIPLWINSSFALRNIINADFHPSMSGALWIPDLLSTDPYGILPLSVGVVSAVSFMAVRHGYYPVIQKTWVHTAGEVLQGALPVISVCILLNLPAIISLYWLLVSSLGFIQIMMVRHPYFKKLFGIPRLSSDTKTPLRDLFMGSRK</sequence>
<feature type="transmembrane region" description="Helical" evidence="5">
    <location>
        <begin position="164"/>
        <end position="185"/>
    </location>
</feature>
<proteinExistence type="predicted"/>
<protein>
    <submittedName>
        <fullName evidence="7">Mitochondrial inner membrane protein COX18</fullName>
    </submittedName>
</protein>
<feature type="transmembrane region" description="Helical" evidence="5">
    <location>
        <begin position="238"/>
        <end position="261"/>
    </location>
</feature>
<dbReference type="GO" id="GO:0033617">
    <property type="term" value="P:mitochondrial respiratory chain complex IV assembly"/>
    <property type="evidence" value="ECO:0007669"/>
    <property type="project" value="TreeGrafter"/>
</dbReference>
<dbReference type="GO" id="GO:0005743">
    <property type="term" value="C:mitochondrial inner membrane"/>
    <property type="evidence" value="ECO:0007669"/>
    <property type="project" value="TreeGrafter"/>
</dbReference>
<keyword evidence="2 5" id="KW-0812">Transmembrane</keyword>
<comment type="subcellular location">
    <subcellularLocation>
        <location evidence="1">Membrane</location>
        <topology evidence="1">Multi-pass membrane protein</topology>
    </subcellularLocation>
</comment>
<dbReference type="GO" id="GO:0032977">
    <property type="term" value="F:membrane insertase activity"/>
    <property type="evidence" value="ECO:0007669"/>
    <property type="project" value="InterPro"/>
</dbReference>
<evidence type="ECO:0000256" key="4">
    <source>
        <dbReference type="ARBA" id="ARBA00023136"/>
    </source>
</evidence>
<dbReference type="PANTHER" id="PTHR12428">
    <property type="entry name" value="OXA1"/>
    <property type="match status" value="1"/>
</dbReference>
<evidence type="ECO:0000256" key="3">
    <source>
        <dbReference type="ARBA" id="ARBA00022989"/>
    </source>
</evidence>
<accession>A0A1I7X7I7</accession>
<evidence type="ECO:0000313" key="6">
    <source>
        <dbReference type="Proteomes" id="UP000095283"/>
    </source>
</evidence>
<dbReference type="GO" id="GO:0032979">
    <property type="term" value="P:protein insertion into mitochondrial inner membrane from matrix"/>
    <property type="evidence" value="ECO:0007669"/>
    <property type="project" value="TreeGrafter"/>
</dbReference>
<dbReference type="Proteomes" id="UP000095283">
    <property type="component" value="Unplaced"/>
</dbReference>
<evidence type="ECO:0000256" key="2">
    <source>
        <dbReference type="ARBA" id="ARBA00022692"/>
    </source>
</evidence>
<reference evidence="7" key="1">
    <citation type="submission" date="2016-11" db="UniProtKB">
        <authorList>
            <consortium name="WormBaseParasite"/>
        </authorList>
    </citation>
    <scope>IDENTIFICATION</scope>
</reference>
<dbReference type="WBParaSite" id="Hba_13445">
    <property type="protein sequence ID" value="Hba_13445"/>
    <property type="gene ID" value="Hba_13445"/>
</dbReference>
<keyword evidence="6" id="KW-1185">Reference proteome</keyword>
<keyword evidence="3 5" id="KW-1133">Transmembrane helix</keyword>
<evidence type="ECO:0000313" key="7">
    <source>
        <dbReference type="WBParaSite" id="Hba_13445"/>
    </source>
</evidence>
<name>A0A1I7X7I7_HETBA</name>
<organism evidence="6 7">
    <name type="scientific">Heterorhabditis bacteriophora</name>
    <name type="common">Entomopathogenic nematode worm</name>
    <dbReference type="NCBI Taxonomy" id="37862"/>
    <lineage>
        <taxon>Eukaryota</taxon>
        <taxon>Metazoa</taxon>
        <taxon>Ecdysozoa</taxon>
        <taxon>Nematoda</taxon>
        <taxon>Chromadorea</taxon>
        <taxon>Rhabditida</taxon>
        <taxon>Rhabditina</taxon>
        <taxon>Rhabditomorpha</taxon>
        <taxon>Strongyloidea</taxon>
        <taxon>Heterorhabditidae</taxon>
        <taxon>Heterorhabditis</taxon>
    </lineage>
</organism>
<keyword evidence="4 5" id="KW-0472">Membrane</keyword>
<dbReference type="AlphaFoldDB" id="A0A1I7X7I7"/>
<evidence type="ECO:0000256" key="1">
    <source>
        <dbReference type="ARBA" id="ARBA00004141"/>
    </source>
</evidence>
<feature type="transmembrane region" description="Helical" evidence="5">
    <location>
        <begin position="208"/>
        <end position="226"/>
    </location>
</feature>
<evidence type="ECO:0000256" key="5">
    <source>
        <dbReference type="SAM" id="Phobius"/>
    </source>
</evidence>
<dbReference type="InterPro" id="IPR001708">
    <property type="entry name" value="YidC/ALB3/OXA1/COX18"/>
</dbReference>